<organism evidence="2 3">
    <name type="scientific">Plasmopara halstedii</name>
    <name type="common">Downy mildew of sunflower</name>
    <dbReference type="NCBI Taxonomy" id="4781"/>
    <lineage>
        <taxon>Eukaryota</taxon>
        <taxon>Sar</taxon>
        <taxon>Stramenopiles</taxon>
        <taxon>Oomycota</taxon>
        <taxon>Peronosporomycetes</taxon>
        <taxon>Peronosporales</taxon>
        <taxon>Peronosporaceae</taxon>
        <taxon>Plasmopara</taxon>
    </lineage>
</organism>
<sequence length="83" mass="9307">MSTQSLILTLAFDLSPIQMCTVQLAVPCEQGKQFKAFAKKNLQHCTIILARQALSSPSLIQHMQVIDYQVDIYFDSDLLQSCS</sequence>
<dbReference type="GeneID" id="59052594"/>
<proteinExistence type="predicted"/>
<dbReference type="RefSeq" id="XP_036263320.1">
    <property type="nucleotide sequence ID" value="XM_036407634.1"/>
</dbReference>
<keyword evidence="3" id="KW-1185">Reference proteome</keyword>
<reference evidence="3" key="1">
    <citation type="submission" date="2014-09" db="EMBL/GenBank/DDBJ databases">
        <authorList>
            <person name="Sharma Rahul"/>
            <person name="Thines Marco"/>
        </authorList>
    </citation>
    <scope>NUCLEOTIDE SEQUENCE [LARGE SCALE GENOMIC DNA]</scope>
</reference>
<evidence type="ECO:0000313" key="2">
    <source>
        <dbReference type="EMBL" id="CEG44897.1"/>
    </source>
</evidence>
<evidence type="ECO:0000256" key="1">
    <source>
        <dbReference type="SAM" id="SignalP"/>
    </source>
</evidence>
<keyword evidence="1" id="KW-0732">Signal</keyword>
<protein>
    <submittedName>
        <fullName evidence="2">Uncharacterized protein</fullName>
    </submittedName>
</protein>
<dbReference type="Proteomes" id="UP000054928">
    <property type="component" value="Unassembled WGS sequence"/>
</dbReference>
<feature type="signal peptide" evidence="1">
    <location>
        <begin position="1"/>
        <end position="19"/>
    </location>
</feature>
<feature type="chain" id="PRO_5006058937" evidence="1">
    <location>
        <begin position="20"/>
        <end position="83"/>
    </location>
</feature>
<accession>A0A0P1AUG3</accession>
<dbReference type="AlphaFoldDB" id="A0A0P1AUG3"/>
<evidence type="ECO:0000313" key="3">
    <source>
        <dbReference type="Proteomes" id="UP000054928"/>
    </source>
</evidence>
<dbReference type="EMBL" id="CCYD01001336">
    <property type="protein sequence ID" value="CEG44897.1"/>
    <property type="molecule type" value="Genomic_DNA"/>
</dbReference>
<name>A0A0P1AUG3_PLAHL</name>